<protein>
    <recommendedName>
        <fullName evidence="3">Ig-like domain-containing protein</fullName>
    </recommendedName>
</protein>
<evidence type="ECO:0000313" key="1">
    <source>
        <dbReference type="EMBL" id="TPP66561.1"/>
    </source>
</evidence>
<gene>
    <name evidence="1" type="ORF">FGIG_03881</name>
</gene>
<proteinExistence type="predicted"/>
<dbReference type="AlphaFoldDB" id="A0A504Z2B5"/>
<reference evidence="1 2" key="1">
    <citation type="submission" date="2019-04" db="EMBL/GenBank/DDBJ databases">
        <title>Annotation for the trematode Fasciola gigantica.</title>
        <authorList>
            <person name="Choi Y.-J."/>
        </authorList>
    </citation>
    <scope>NUCLEOTIDE SEQUENCE [LARGE SCALE GENOMIC DNA]</scope>
    <source>
        <strain evidence="1">Uganda_cow_1</strain>
    </source>
</reference>
<sequence>MRKSVLNGVVLMIFRYKFISSATREDEGHYWCTKKLNGSISNRWMTLLVSGSPNFLPGQLDKYIGFPKGSVTLTCSVKKEIRVQYVTWFRNHWNQTGSPEIFAIGNKQNTVRFVVLYLHCSLQRKK</sequence>
<organism evidence="1 2">
    <name type="scientific">Fasciola gigantica</name>
    <name type="common">Giant liver fluke</name>
    <dbReference type="NCBI Taxonomy" id="46835"/>
    <lineage>
        <taxon>Eukaryota</taxon>
        <taxon>Metazoa</taxon>
        <taxon>Spiralia</taxon>
        <taxon>Lophotrochozoa</taxon>
        <taxon>Platyhelminthes</taxon>
        <taxon>Trematoda</taxon>
        <taxon>Digenea</taxon>
        <taxon>Plagiorchiida</taxon>
        <taxon>Echinostomata</taxon>
        <taxon>Echinostomatoidea</taxon>
        <taxon>Fasciolidae</taxon>
        <taxon>Fasciola</taxon>
    </lineage>
</organism>
<evidence type="ECO:0008006" key="3">
    <source>
        <dbReference type="Google" id="ProtNLM"/>
    </source>
</evidence>
<keyword evidence="2" id="KW-1185">Reference proteome</keyword>
<accession>A0A504Z2B5</accession>
<dbReference type="Proteomes" id="UP000316759">
    <property type="component" value="Unassembled WGS sequence"/>
</dbReference>
<evidence type="ECO:0000313" key="2">
    <source>
        <dbReference type="Proteomes" id="UP000316759"/>
    </source>
</evidence>
<dbReference type="InterPro" id="IPR036179">
    <property type="entry name" value="Ig-like_dom_sf"/>
</dbReference>
<name>A0A504Z2B5_FASGI</name>
<comment type="caution">
    <text evidence="1">The sequence shown here is derived from an EMBL/GenBank/DDBJ whole genome shotgun (WGS) entry which is preliminary data.</text>
</comment>
<dbReference type="SUPFAM" id="SSF48726">
    <property type="entry name" value="Immunoglobulin"/>
    <property type="match status" value="1"/>
</dbReference>
<dbReference type="EMBL" id="SUNJ01001664">
    <property type="protein sequence ID" value="TPP66561.1"/>
    <property type="molecule type" value="Genomic_DNA"/>
</dbReference>